<dbReference type="Gene3D" id="3.30.70.100">
    <property type="match status" value="1"/>
</dbReference>
<dbReference type="Pfam" id="PF03992">
    <property type="entry name" value="ABM"/>
    <property type="match status" value="1"/>
</dbReference>
<proteinExistence type="predicted"/>
<reference evidence="2 3" key="2">
    <citation type="submission" date="2019-08" db="EMBL/GenBank/DDBJ databases">
        <title>Jejuicoccus antrihumi gen. nov., sp. nov., a new member of the family Dermacoccaceae isolated from a cave.</title>
        <authorList>
            <person name="Schumann P."/>
            <person name="Kim I.S."/>
        </authorList>
    </citation>
    <scope>NUCLEOTIDE SEQUENCE [LARGE SCALE GENOMIC DNA]</scope>
    <source>
        <strain evidence="2 3">C5-26</strain>
    </source>
</reference>
<keyword evidence="2" id="KW-0560">Oxidoreductase</keyword>
<keyword evidence="2" id="KW-0503">Monooxygenase</keyword>
<dbReference type="OrthoDB" id="9812192at2"/>
<dbReference type="SUPFAM" id="SSF54909">
    <property type="entry name" value="Dimeric alpha+beta barrel"/>
    <property type="match status" value="1"/>
</dbReference>
<feature type="domain" description="ABM" evidence="1">
    <location>
        <begin position="39"/>
        <end position="94"/>
    </location>
</feature>
<name>A0A563DYQ7_9MICO</name>
<reference evidence="2 3" key="1">
    <citation type="submission" date="2019-05" db="EMBL/GenBank/DDBJ databases">
        <authorList>
            <person name="Lee S.D."/>
        </authorList>
    </citation>
    <scope>NUCLEOTIDE SEQUENCE [LARGE SCALE GENOMIC DNA]</scope>
    <source>
        <strain evidence="2 3">C5-26</strain>
    </source>
</reference>
<dbReference type="InterPro" id="IPR007138">
    <property type="entry name" value="ABM_dom"/>
</dbReference>
<evidence type="ECO:0000313" key="3">
    <source>
        <dbReference type="Proteomes" id="UP000320244"/>
    </source>
</evidence>
<gene>
    <name evidence="2" type="ORF">FGL98_14545</name>
</gene>
<comment type="caution">
    <text evidence="2">The sequence shown here is derived from an EMBL/GenBank/DDBJ whole genome shotgun (WGS) entry which is preliminary data.</text>
</comment>
<dbReference type="EMBL" id="VCQV01000020">
    <property type="protein sequence ID" value="TWP35325.1"/>
    <property type="molecule type" value="Genomic_DNA"/>
</dbReference>
<organism evidence="2 3">
    <name type="scientific">Leekyejoonella antrihumi</name>
    <dbReference type="NCBI Taxonomy" id="1660198"/>
    <lineage>
        <taxon>Bacteria</taxon>
        <taxon>Bacillati</taxon>
        <taxon>Actinomycetota</taxon>
        <taxon>Actinomycetes</taxon>
        <taxon>Micrococcales</taxon>
        <taxon>Dermacoccaceae</taxon>
        <taxon>Leekyejoonella</taxon>
    </lineage>
</organism>
<evidence type="ECO:0000259" key="1">
    <source>
        <dbReference type="Pfam" id="PF03992"/>
    </source>
</evidence>
<dbReference type="GO" id="GO:0004497">
    <property type="term" value="F:monooxygenase activity"/>
    <property type="evidence" value="ECO:0007669"/>
    <property type="project" value="UniProtKB-KW"/>
</dbReference>
<dbReference type="Proteomes" id="UP000320244">
    <property type="component" value="Unassembled WGS sequence"/>
</dbReference>
<evidence type="ECO:0000313" key="2">
    <source>
        <dbReference type="EMBL" id="TWP35325.1"/>
    </source>
</evidence>
<accession>A0A563DYQ7</accession>
<protein>
    <submittedName>
        <fullName evidence="2">Antibiotic biosynthesis monooxygenase</fullName>
    </submittedName>
</protein>
<dbReference type="InterPro" id="IPR011008">
    <property type="entry name" value="Dimeric_a/b-barrel"/>
</dbReference>
<dbReference type="AlphaFoldDB" id="A0A563DYQ7"/>
<keyword evidence="3" id="KW-1185">Reference proteome</keyword>
<sequence>MRGRGPGNCVPVVGQHVQVNRVHLTGLLVCHGDDEVAVVTEHLARHVALTRAEEGCISFDVTRSDDPLVWRVDEWFRDAAAFASHQERVAHSEWGRSTVGIERRYVTEGA</sequence>